<evidence type="ECO:0000259" key="3">
    <source>
        <dbReference type="PROSITE" id="PS50850"/>
    </source>
</evidence>
<dbReference type="FunFam" id="1.20.1250.20:FF:000383">
    <property type="entry name" value="Blast:Monocarboxylate transporter 13"/>
    <property type="match status" value="1"/>
</dbReference>
<keyword evidence="2" id="KW-1133">Transmembrane helix</keyword>
<feature type="transmembrane region" description="Helical" evidence="2">
    <location>
        <begin position="328"/>
        <end position="346"/>
    </location>
</feature>
<dbReference type="RefSeq" id="XP_005186886.2">
    <property type="nucleotide sequence ID" value="XM_005186829.4"/>
</dbReference>
<dbReference type="SUPFAM" id="SSF103473">
    <property type="entry name" value="MFS general substrate transporter"/>
    <property type="match status" value="1"/>
</dbReference>
<gene>
    <name evidence="4" type="primary">101893216</name>
</gene>
<dbReference type="PANTHER" id="PTHR11360">
    <property type="entry name" value="MONOCARBOXYLATE TRANSPORTER"/>
    <property type="match status" value="1"/>
</dbReference>
<feature type="domain" description="Major facilitator superfamily (MFS) profile" evidence="3">
    <location>
        <begin position="52"/>
        <end position="472"/>
    </location>
</feature>
<dbReference type="EnsemblMetazoa" id="MDOA008718-RA">
    <property type="protein sequence ID" value="MDOA008718-PA"/>
    <property type="gene ID" value="MDOA008718"/>
</dbReference>
<feature type="transmembrane region" description="Helical" evidence="2">
    <location>
        <begin position="119"/>
        <end position="143"/>
    </location>
</feature>
<dbReference type="AlphaFoldDB" id="A0A1I8MV18"/>
<name>A0A1I8MV18_MUSDO</name>
<dbReference type="CDD" id="cd17352">
    <property type="entry name" value="MFS_MCT_SLC16"/>
    <property type="match status" value="1"/>
</dbReference>
<dbReference type="InterPro" id="IPR050327">
    <property type="entry name" value="Proton-linked_MCT"/>
</dbReference>
<keyword evidence="2" id="KW-0812">Transmembrane</keyword>
<feature type="transmembrane region" description="Helical" evidence="2">
    <location>
        <begin position="358"/>
        <end position="375"/>
    </location>
</feature>
<comment type="subcellular location">
    <subcellularLocation>
        <location evidence="1">Membrane</location>
        <topology evidence="1">Multi-pass membrane protein</topology>
    </subcellularLocation>
</comment>
<accession>A0A1I8MV18</accession>
<feature type="transmembrane region" description="Helical" evidence="2">
    <location>
        <begin position="207"/>
        <end position="226"/>
    </location>
</feature>
<feature type="transmembrane region" description="Helical" evidence="2">
    <location>
        <begin position="446"/>
        <end position="466"/>
    </location>
</feature>
<dbReference type="GO" id="GO:0008028">
    <property type="term" value="F:monocarboxylic acid transmembrane transporter activity"/>
    <property type="evidence" value="ECO:0007669"/>
    <property type="project" value="TreeGrafter"/>
</dbReference>
<dbReference type="KEGG" id="mde:101893216"/>
<feature type="transmembrane region" description="Helical" evidence="2">
    <location>
        <begin position="387"/>
        <end position="412"/>
    </location>
</feature>
<dbReference type="InterPro" id="IPR020846">
    <property type="entry name" value="MFS_dom"/>
</dbReference>
<dbReference type="Pfam" id="PF07690">
    <property type="entry name" value="MFS_1"/>
    <property type="match status" value="2"/>
</dbReference>
<sequence>MANERENLSPVEDAKAKVPTIQATSVRAKKKRHNKSDLGDNFVAPDGGWGWFVSIASGANTLVTFATAQQFGIIFRGHLDDMGITSSQLTTIINTQLAVSAVSGIFNGPLFRRFSYRQVALMGSFLTFTGLFGCVFANTFLFYLFAYSVFYGLGRGFVVSASALAINTYFKKKRRAAASYQFGVAALGPIVLPYVATYLLSSVGVRYTALCFAALSLNTLPFSLVYQPVRWHVRRQHQDEESLQNNKEKPVDETVKVLPYNENQDQNSKLEKKSILTKMVTFFDLDLLKDPSYLNLSLGLTLINFAEINFAILTPFILSDFGFENNQIALAMSLLGLCDLIVRFLVPFITANIKLGNKVFFAIGLLGMCIGRTVLSFPTTFHAMVAIFLWLGLSKGFRTVFWSLILPGYVPLKRLPAAVGLQRLMSGIFSMACGPIVGLIRDKSSYSMVLNFFNVLCVLALFMWLLEAMIRKYRGYTSSPETGNCKQ</sequence>
<keyword evidence="2" id="KW-0472">Membrane</keyword>
<evidence type="ECO:0000256" key="2">
    <source>
        <dbReference type="SAM" id="Phobius"/>
    </source>
</evidence>
<protein>
    <recommendedName>
        <fullName evidence="3">Major facilitator superfamily (MFS) profile domain-containing protein</fullName>
    </recommendedName>
</protein>
<feature type="transmembrane region" description="Helical" evidence="2">
    <location>
        <begin position="149"/>
        <end position="170"/>
    </location>
</feature>
<dbReference type="PANTHER" id="PTHR11360:SF8">
    <property type="entry name" value="BCDNA.LD28120-RELATED"/>
    <property type="match status" value="1"/>
</dbReference>
<dbReference type="VEuPathDB" id="VectorBase:MDOA008718"/>
<reference evidence="4" key="1">
    <citation type="submission" date="2020-05" db="UniProtKB">
        <authorList>
            <consortium name="EnsemblMetazoa"/>
        </authorList>
    </citation>
    <scope>IDENTIFICATION</scope>
    <source>
        <strain evidence="4">Aabys</strain>
    </source>
</reference>
<dbReference type="eggNOG" id="KOG2504">
    <property type="taxonomic scope" value="Eukaryota"/>
</dbReference>
<dbReference type="GO" id="GO:0016020">
    <property type="term" value="C:membrane"/>
    <property type="evidence" value="ECO:0007669"/>
    <property type="project" value="UniProtKB-SubCell"/>
</dbReference>
<evidence type="ECO:0000313" key="4">
    <source>
        <dbReference type="EnsemblMetazoa" id="MDOA008718-PA"/>
    </source>
</evidence>
<dbReference type="InterPro" id="IPR011701">
    <property type="entry name" value="MFS"/>
</dbReference>
<organism evidence="4">
    <name type="scientific">Musca domestica</name>
    <name type="common">House fly</name>
    <dbReference type="NCBI Taxonomy" id="7370"/>
    <lineage>
        <taxon>Eukaryota</taxon>
        <taxon>Metazoa</taxon>
        <taxon>Ecdysozoa</taxon>
        <taxon>Arthropoda</taxon>
        <taxon>Hexapoda</taxon>
        <taxon>Insecta</taxon>
        <taxon>Pterygota</taxon>
        <taxon>Neoptera</taxon>
        <taxon>Endopterygota</taxon>
        <taxon>Diptera</taxon>
        <taxon>Brachycera</taxon>
        <taxon>Muscomorpha</taxon>
        <taxon>Muscoidea</taxon>
        <taxon>Muscidae</taxon>
        <taxon>Musca</taxon>
    </lineage>
</organism>
<dbReference type="PROSITE" id="PS50850">
    <property type="entry name" value="MFS"/>
    <property type="match status" value="1"/>
</dbReference>
<proteinExistence type="predicted"/>
<feature type="transmembrane region" description="Helical" evidence="2">
    <location>
        <begin position="424"/>
        <end position="440"/>
    </location>
</feature>
<evidence type="ECO:0000256" key="1">
    <source>
        <dbReference type="ARBA" id="ARBA00004141"/>
    </source>
</evidence>
<dbReference type="OrthoDB" id="410267at2759"/>
<dbReference type="Gene3D" id="1.20.1250.20">
    <property type="entry name" value="MFS general substrate transporter like domains"/>
    <property type="match status" value="1"/>
</dbReference>
<dbReference type="InterPro" id="IPR036259">
    <property type="entry name" value="MFS_trans_sf"/>
</dbReference>
<dbReference type="VEuPathDB" id="VectorBase:MDOMA2_017077"/>
<feature type="transmembrane region" description="Helical" evidence="2">
    <location>
        <begin position="293"/>
        <end position="316"/>
    </location>
</feature>
<feature type="transmembrane region" description="Helical" evidence="2">
    <location>
        <begin position="182"/>
        <end position="201"/>
    </location>
</feature>